<dbReference type="PROSITE" id="PS00039">
    <property type="entry name" value="DEAD_ATP_HELICASE"/>
    <property type="match status" value="1"/>
</dbReference>
<comment type="caution">
    <text evidence="12">The sequence shown here is derived from an EMBL/GenBank/DDBJ whole genome shotgun (WGS) entry which is preliminary data.</text>
</comment>
<feature type="domain" description="Helicase ATP-binding" evidence="9">
    <location>
        <begin position="33"/>
        <end position="208"/>
    </location>
</feature>
<dbReference type="EC" id="3.6.4.-" evidence="12"/>
<dbReference type="SMART" id="SM00487">
    <property type="entry name" value="DEXDc"/>
    <property type="match status" value="1"/>
</dbReference>
<keyword evidence="4 7" id="KW-0067">ATP-binding</keyword>
<dbReference type="RefSeq" id="WP_379909890.1">
    <property type="nucleotide sequence ID" value="NZ_JBHSWE010000001.1"/>
</dbReference>
<dbReference type="InterPro" id="IPR050079">
    <property type="entry name" value="DEAD_box_RNA_helicase"/>
</dbReference>
<name>A0ABW2A1R9_9GAMM</name>
<dbReference type="InterPro" id="IPR000629">
    <property type="entry name" value="RNA-helicase_DEAD-box_CS"/>
</dbReference>
<dbReference type="Gene3D" id="3.40.50.300">
    <property type="entry name" value="P-loop containing nucleotide triphosphate hydrolases"/>
    <property type="match status" value="2"/>
</dbReference>
<dbReference type="GO" id="GO:0016787">
    <property type="term" value="F:hydrolase activity"/>
    <property type="evidence" value="ECO:0007669"/>
    <property type="project" value="UniProtKB-KW"/>
</dbReference>
<feature type="domain" description="DEAD-box RNA helicase Q" evidence="11">
    <location>
        <begin position="2"/>
        <end position="30"/>
    </location>
</feature>
<evidence type="ECO:0000313" key="13">
    <source>
        <dbReference type="Proteomes" id="UP001596422"/>
    </source>
</evidence>
<dbReference type="CDD" id="cd18787">
    <property type="entry name" value="SF2_C_DEAD"/>
    <property type="match status" value="1"/>
</dbReference>
<evidence type="ECO:0000259" key="10">
    <source>
        <dbReference type="PROSITE" id="PS51194"/>
    </source>
</evidence>
<protein>
    <submittedName>
        <fullName evidence="12">DEAD/DEAH box helicase</fullName>
        <ecNumber evidence="12">3.6.4.-</ecNumber>
    </submittedName>
</protein>
<evidence type="ECO:0000259" key="11">
    <source>
        <dbReference type="PROSITE" id="PS51195"/>
    </source>
</evidence>
<sequence>MSTFDSLGLIEPLRQALAELDYRRPTAIQTQGIPAILDDQDLVAEAQTGTGKTAAFALPLLQKLATTETDVELRLPRALILVPTRELALQVCQSLEAYGRYLTLVPVALFGGSRIDNQIRRLERGADILVATPGRLLDLLQQRVTELTQLELLVLDEADRMLDLGFIADMRRIREQLPEKCQTLLFSATLSAAVEKLVPDFLHRPHWVRVDRRNSAARTVLQFAYAVDQRDKADILAYLIQGGQWQQVLVFTRTKKRADLVAEYLQNEAISAAALHGDKPQRERLRVLSGFSQGKIRVLVATDVAARGLDIDALPRVVNYDLPNEPEAYIHRIGRTGRAGGKGQAISLVAPDEKRYLLAIEAAIGRPLPLKPVPFHGQDMAEEDSPARRTPSQTRQRATKVAKPKARPKPQPAADDTGGRAVRPSLLSGGKRK</sequence>
<feature type="compositionally biased region" description="Basic residues" evidence="8">
    <location>
        <begin position="397"/>
        <end position="408"/>
    </location>
</feature>
<dbReference type="InterPro" id="IPR027417">
    <property type="entry name" value="P-loop_NTPase"/>
</dbReference>
<dbReference type="InterPro" id="IPR014014">
    <property type="entry name" value="RNA_helicase_DEAD_Q_motif"/>
</dbReference>
<organism evidence="12 13">
    <name type="scientific">Marinobacterium aestuariivivens</name>
    <dbReference type="NCBI Taxonomy" id="1698799"/>
    <lineage>
        <taxon>Bacteria</taxon>
        <taxon>Pseudomonadati</taxon>
        <taxon>Pseudomonadota</taxon>
        <taxon>Gammaproteobacteria</taxon>
        <taxon>Oceanospirillales</taxon>
        <taxon>Oceanospirillaceae</taxon>
        <taxon>Marinobacterium</taxon>
    </lineage>
</organism>
<accession>A0ABW2A1R9</accession>
<feature type="short sequence motif" description="Q motif" evidence="6">
    <location>
        <begin position="2"/>
        <end position="30"/>
    </location>
</feature>
<keyword evidence="2 7" id="KW-0378">Hydrolase</keyword>
<evidence type="ECO:0000256" key="3">
    <source>
        <dbReference type="ARBA" id="ARBA00022806"/>
    </source>
</evidence>
<dbReference type="SUPFAM" id="SSF52540">
    <property type="entry name" value="P-loop containing nucleoside triphosphate hydrolases"/>
    <property type="match status" value="1"/>
</dbReference>
<evidence type="ECO:0000256" key="7">
    <source>
        <dbReference type="RuleBase" id="RU000492"/>
    </source>
</evidence>
<dbReference type="SMART" id="SM00490">
    <property type="entry name" value="HELICc"/>
    <property type="match status" value="1"/>
</dbReference>
<reference evidence="13" key="1">
    <citation type="journal article" date="2019" name="Int. J. Syst. Evol. Microbiol.">
        <title>The Global Catalogue of Microorganisms (GCM) 10K type strain sequencing project: providing services to taxonomists for standard genome sequencing and annotation.</title>
        <authorList>
            <consortium name="The Broad Institute Genomics Platform"/>
            <consortium name="The Broad Institute Genome Sequencing Center for Infectious Disease"/>
            <person name="Wu L."/>
            <person name="Ma J."/>
        </authorList>
    </citation>
    <scope>NUCLEOTIDE SEQUENCE [LARGE SCALE GENOMIC DNA]</scope>
    <source>
        <strain evidence="13">NBRC 111756</strain>
    </source>
</reference>
<evidence type="ECO:0000256" key="6">
    <source>
        <dbReference type="PROSITE-ProRule" id="PRU00552"/>
    </source>
</evidence>
<evidence type="ECO:0000256" key="4">
    <source>
        <dbReference type="ARBA" id="ARBA00022840"/>
    </source>
</evidence>
<evidence type="ECO:0000256" key="2">
    <source>
        <dbReference type="ARBA" id="ARBA00022801"/>
    </source>
</evidence>
<gene>
    <name evidence="12" type="ORF">ACFQDL_15840</name>
</gene>
<dbReference type="EMBL" id="JBHSWE010000001">
    <property type="protein sequence ID" value="MFC6671378.1"/>
    <property type="molecule type" value="Genomic_DNA"/>
</dbReference>
<keyword evidence="3 7" id="KW-0347">Helicase</keyword>
<dbReference type="InterPro" id="IPR014001">
    <property type="entry name" value="Helicase_ATP-bd"/>
</dbReference>
<evidence type="ECO:0000313" key="12">
    <source>
        <dbReference type="EMBL" id="MFC6671378.1"/>
    </source>
</evidence>
<proteinExistence type="inferred from homology"/>
<dbReference type="PROSITE" id="PS51192">
    <property type="entry name" value="HELICASE_ATP_BIND_1"/>
    <property type="match status" value="1"/>
</dbReference>
<evidence type="ECO:0000256" key="5">
    <source>
        <dbReference type="ARBA" id="ARBA00038437"/>
    </source>
</evidence>
<dbReference type="CDD" id="cd00268">
    <property type="entry name" value="DEADc"/>
    <property type="match status" value="1"/>
</dbReference>
<feature type="region of interest" description="Disordered" evidence="8">
    <location>
        <begin position="374"/>
        <end position="433"/>
    </location>
</feature>
<dbReference type="InterPro" id="IPR044742">
    <property type="entry name" value="DEAD/DEAH_RhlB"/>
</dbReference>
<dbReference type="InterPro" id="IPR001650">
    <property type="entry name" value="Helicase_C-like"/>
</dbReference>
<keyword evidence="1 7" id="KW-0547">Nucleotide-binding</keyword>
<dbReference type="PROSITE" id="PS51195">
    <property type="entry name" value="Q_MOTIF"/>
    <property type="match status" value="1"/>
</dbReference>
<keyword evidence="13" id="KW-1185">Reference proteome</keyword>
<dbReference type="Proteomes" id="UP001596422">
    <property type="component" value="Unassembled WGS sequence"/>
</dbReference>
<dbReference type="PROSITE" id="PS51194">
    <property type="entry name" value="HELICASE_CTER"/>
    <property type="match status" value="1"/>
</dbReference>
<dbReference type="PANTHER" id="PTHR47959">
    <property type="entry name" value="ATP-DEPENDENT RNA HELICASE RHLE-RELATED"/>
    <property type="match status" value="1"/>
</dbReference>
<dbReference type="Pfam" id="PF00270">
    <property type="entry name" value="DEAD"/>
    <property type="match status" value="1"/>
</dbReference>
<evidence type="ECO:0000256" key="8">
    <source>
        <dbReference type="SAM" id="MobiDB-lite"/>
    </source>
</evidence>
<evidence type="ECO:0000256" key="1">
    <source>
        <dbReference type="ARBA" id="ARBA00022741"/>
    </source>
</evidence>
<comment type="similarity">
    <text evidence="5 7">Belongs to the DEAD box helicase family.</text>
</comment>
<evidence type="ECO:0000259" key="9">
    <source>
        <dbReference type="PROSITE" id="PS51192"/>
    </source>
</evidence>
<dbReference type="PANTHER" id="PTHR47959:SF13">
    <property type="entry name" value="ATP-DEPENDENT RNA HELICASE RHLE"/>
    <property type="match status" value="1"/>
</dbReference>
<dbReference type="InterPro" id="IPR011545">
    <property type="entry name" value="DEAD/DEAH_box_helicase_dom"/>
</dbReference>
<feature type="domain" description="Helicase C-terminal" evidence="10">
    <location>
        <begin position="219"/>
        <end position="381"/>
    </location>
</feature>
<dbReference type="GO" id="GO:0004386">
    <property type="term" value="F:helicase activity"/>
    <property type="evidence" value="ECO:0007669"/>
    <property type="project" value="UniProtKB-KW"/>
</dbReference>
<dbReference type="Pfam" id="PF00271">
    <property type="entry name" value="Helicase_C"/>
    <property type="match status" value="1"/>
</dbReference>